<organism evidence="1">
    <name type="scientific">viral metagenome</name>
    <dbReference type="NCBI Taxonomy" id="1070528"/>
    <lineage>
        <taxon>unclassified sequences</taxon>
        <taxon>metagenomes</taxon>
        <taxon>organismal metagenomes</taxon>
    </lineage>
</organism>
<accession>A0A6M3LWY2</accession>
<reference evidence="1" key="1">
    <citation type="submission" date="2020-03" db="EMBL/GenBank/DDBJ databases">
        <title>The deep terrestrial virosphere.</title>
        <authorList>
            <person name="Holmfeldt K."/>
            <person name="Nilsson E."/>
            <person name="Simone D."/>
            <person name="Lopez-Fernandez M."/>
            <person name="Wu X."/>
            <person name="de Brujin I."/>
            <person name="Lundin D."/>
            <person name="Andersson A."/>
            <person name="Bertilsson S."/>
            <person name="Dopson M."/>
        </authorList>
    </citation>
    <scope>NUCLEOTIDE SEQUENCE</scope>
    <source>
        <strain evidence="1">MM171A00884</strain>
        <strain evidence="2">MM171B00661</strain>
    </source>
</reference>
<dbReference type="AlphaFoldDB" id="A0A6M3LWY2"/>
<dbReference type="EMBL" id="MT143850">
    <property type="protein sequence ID" value="QJB03540.1"/>
    <property type="molecule type" value="Genomic_DNA"/>
</dbReference>
<sequence>MHALPLDHATLVSIAEEASLKVGKNAAVASELVFPLVYLTLKKPLANPSRLSQRRAHWRPCMPRVLRSTIA</sequence>
<protein>
    <submittedName>
        <fullName evidence="1">Uncharacterized protein</fullName>
    </submittedName>
</protein>
<dbReference type="EMBL" id="MT143668">
    <property type="protein sequence ID" value="QJA99807.1"/>
    <property type="molecule type" value="Genomic_DNA"/>
</dbReference>
<evidence type="ECO:0000313" key="2">
    <source>
        <dbReference type="EMBL" id="QJB03540.1"/>
    </source>
</evidence>
<evidence type="ECO:0000313" key="1">
    <source>
        <dbReference type="EMBL" id="QJA99807.1"/>
    </source>
</evidence>
<proteinExistence type="predicted"/>
<gene>
    <name evidence="1" type="ORF">MM171A00884_0019</name>
    <name evidence="2" type="ORF">MM171B00661_0019</name>
</gene>
<name>A0A6M3LWY2_9ZZZZ</name>